<accession>A0A1A9W1P7</accession>
<evidence type="ECO:0008006" key="4">
    <source>
        <dbReference type="Google" id="ProtNLM"/>
    </source>
</evidence>
<dbReference type="VEuPathDB" id="VectorBase:GBRI003169"/>
<feature type="transmembrane region" description="Helical" evidence="1">
    <location>
        <begin position="36"/>
        <end position="55"/>
    </location>
</feature>
<dbReference type="Proteomes" id="UP000091820">
    <property type="component" value="Unassembled WGS sequence"/>
</dbReference>
<feature type="transmembrane region" description="Helical" evidence="1">
    <location>
        <begin position="298"/>
        <end position="319"/>
    </location>
</feature>
<sequence>MANFSKIFNEHLSTVNYCEIVHKGLSCKQHMLRSHLYSTLSTFKFLIPALLLPVIPKIPILTKEKLKQLLWDYISCSIGCSLVAAVGVDLCCLMRILLGRNYLYTMCFLPAFFGAFFVHLIKQPVFQVTLNYMYQGVVDIFLRRNNVVSKTISSSKSIQTIIFMLCSTLILHGKRLYGMRGFWLITPNRPNTAEDNDIENSKKHCNLHSNISCGNYLWKGVRKYFFAGLTLDCLSAIRKAALLKTKWNGIKKFRMYWAMKFSLYHGLYTSTHCFLNRINAAPDMINHTLASCCAGLSYYFFPQIGLLSYAIVLGFEALWEMFRDHKAVTKFYILKICINFFYNFLLFPLACGYSSHVYVMQPRFCSPVGVFILNQASNNYIAKISNLVQQIIKDVKHLNKD</sequence>
<feature type="transmembrane region" description="Helical" evidence="1">
    <location>
        <begin position="102"/>
        <end position="121"/>
    </location>
</feature>
<dbReference type="AlphaFoldDB" id="A0A1A9W1P7"/>
<reference evidence="2" key="2">
    <citation type="submission" date="2020-05" db="UniProtKB">
        <authorList>
            <consortium name="EnsemblMetazoa"/>
        </authorList>
    </citation>
    <scope>IDENTIFICATION</scope>
    <source>
        <strain evidence="2">IAEA</strain>
    </source>
</reference>
<feature type="transmembrane region" description="Helical" evidence="1">
    <location>
        <begin position="157"/>
        <end position="173"/>
    </location>
</feature>
<keyword evidence="1" id="KW-0472">Membrane</keyword>
<reference evidence="3" key="1">
    <citation type="submission" date="2014-03" db="EMBL/GenBank/DDBJ databases">
        <authorList>
            <person name="Aksoy S."/>
            <person name="Warren W."/>
            <person name="Wilson R.K."/>
        </authorList>
    </citation>
    <scope>NUCLEOTIDE SEQUENCE [LARGE SCALE GENOMIC DNA]</scope>
    <source>
        <strain evidence="3">IAEA</strain>
    </source>
</reference>
<evidence type="ECO:0000313" key="2">
    <source>
        <dbReference type="EnsemblMetazoa" id="GBRI003169-PA"/>
    </source>
</evidence>
<name>A0A1A9W1P7_9MUSC</name>
<keyword evidence="3" id="KW-1185">Reference proteome</keyword>
<keyword evidence="1" id="KW-1133">Transmembrane helix</keyword>
<feature type="transmembrane region" description="Helical" evidence="1">
    <location>
        <begin position="70"/>
        <end position="90"/>
    </location>
</feature>
<evidence type="ECO:0000313" key="3">
    <source>
        <dbReference type="Proteomes" id="UP000091820"/>
    </source>
</evidence>
<organism evidence="2 3">
    <name type="scientific">Glossina brevipalpis</name>
    <dbReference type="NCBI Taxonomy" id="37001"/>
    <lineage>
        <taxon>Eukaryota</taxon>
        <taxon>Metazoa</taxon>
        <taxon>Ecdysozoa</taxon>
        <taxon>Arthropoda</taxon>
        <taxon>Hexapoda</taxon>
        <taxon>Insecta</taxon>
        <taxon>Pterygota</taxon>
        <taxon>Neoptera</taxon>
        <taxon>Endopterygota</taxon>
        <taxon>Diptera</taxon>
        <taxon>Brachycera</taxon>
        <taxon>Muscomorpha</taxon>
        <taxon>Hippoboscoidea</taxon>
        <taxon>Glossinidae</taxon>
        <taxon>Glossina</taxon>
    </lineage>
</organism>
<feature type="transmembrane region" description="Helical" evidence="1">
    <location>
        <begin position="331"/>
        <end position="350"/>
    </location>
</feature>
<proteinExistence type="predicted"/>
<evidence type="ECO:0000256" key="1">
    <source>
        <dbReference type="SAM" id="Phobius"/>
    </source>
</evidence>
<dbReference type="EnsemblMetazoa" id="GBRI003169-RA">
    <property type="protein sequence ID" value="GBRI003169-PA"/>
    <property type="gene ID" value="GBRI003169"/>
</dbReference>
<keyword evidence="1" id="KW-0812">Transmembrane</keyword>
<protein>
    <recommendedName>
        <fullName evidence="4">Transmembrane protein 135 N-terminal domain-containing protein</fullName>
    </recommendedName>
</protein>